<sequence>MFDECVCFWHLLECDRAGWPFVATYFVRFATSWRSRSFCVMSLVTRMTFLSQSWRWREGRVSIGLAVAGI</sequence>
<evidence type="ECO:0000313" key="2">
    <source>
        <dbReference type="Proteomes" id="UP000249135"/>
    </source>
</evidence>
<dbReference type="EMBL" id="QFPP01000037">
    <property type="protein sequence ID" value="PZQ76867.1"/>
    <property type="molecule type" value="Genomic_DNA"/>
</dbReference>
<dbReference type="AlphaFoldDB" id="A0A2W5S297"/>
<name>A0A2W5S297_VARPD</name>
<accession>A0A2W5S297</accession>
<comment type="caution">
    <text evidence="1">The sequence shown here is derived from an EMBL/GenBank/DDBJ whole genome shotgun (WGS) entry which is preliminary data.</text>
</comment>
<gene>
    <name evidence="1" type="ORF">DI563_05675</name>
</gene>
<organism evidence="1 2">
    <name type="scientific">Variovorax paradoxus</name>
    <dbReference type="NCBI Taxonomy" id="34073"/>
    <lineage>
        <taxon>Bacteria</taxon>
        <taxon>Pseudomonadati</taxon>
        <taxon>Pseudomonadota</taxon>
        <taxon>Betaproteobacteria</taxon>
        <taxon>Burkholderiales</taxon>
        <taxon>Comamonadaceae</taxon>
        <taxon>Variovorax</taxon>
    </lineage>
</organism>
<reference evidence="1 2" key="1">
    <citation type="submission" date="2017-08" db="EMBL/GenBank/DDBJ databases">
        <title>Infants hospitalized years apart are colonized by the same room-sourced microbial strains.</title>
        <authorList>
            <person name="Brooks B."/>
            <person name="Olm M.R."/>
            <person name="Firek B.A."/>
            <person name="Baker R."/>
            <person name="Thomas B.C."/>
            <person name="Morowitz M.J."/>
            <person name="Banfield J.F."/>
        </authorList>
    </citation>
    <scope>NUCLEOTIDE SEQUENCE [LARGE SCALE GENOMIC DNA]</scope>
    <source>
        <strain evidence="1">S2_005_003_R2_41</strain>
    </source>
</reference>
<protein>
    <submittedName>
        <fullName evidence="1">Uncharacterized protein</fullName>
    </submittedName>
</protein>
<dbReference type="Proteomes" id="UP000249135">
    <property type="component" value="Unassembled WGS sequence"/>
</dbReference>
<proteinExistence type="predicted"/>
<evidence type="ECO:0000313" key="1">
    <source>
        <dbReference type="EMBL" id="PZQ76867.1"/>
    </source>
</evidence>